<keyword evidence="2" id="KW-0378">Hydrolase</keyword>
<feature type="transmembrane region" description="Helical" evidence="1">
    <location>
        <begin position="55"/>
        <end position="76"/>
    </location>
</feature>
<dbReference type="EMBL" id="JAGDYL010000041">
    <property type="protein sequence ID" value="MBO1806565.1"/>
    <property type="molecule type" value="Genomic_DNA"/>
</dbReference>
<name>A0A939M410_9MICO</name>
<dbReference type="AlphaFoldDB" id="A0A939M410"/>
<keyword evidence="1" id="KW-0472">Membrane</keyword>
<dbReference type="RefSeq" id="WP_208047017.1">
    <property type="nucleotide sequence ID" value="NZ_JAGDYL010000041.1"/>
</dbReference>
<protein>
    <submittedName>
        <fullName evidence="2">PrsW family intramembrane metalloprotease</fullName>
    </submittedName>
</protein>
<dbReference type="PANTHER" id="PTHR36844:SF1">
    <property type="entry name" value="PROTEASE PRSW"/>
    <property type="match status" value="1"/>
</dbReference>
<feature type="transmembrane region" description="Helical" evidence="1">
    <location>
        <begin position="178"/>
        <end position="195"/>
    </location>
</feature>
<dbReference type="PANTHER" id="PTHR36844">
    <property type="entry name" value="PROTEASE PRSW"/>
    <property type="match status" value="1"/>
</dbReference>
<keyword evidence="1" id="KW-0812">Transmembrane</keyword>
<feature type="transmembrane region" description="Helical" evidence="1">
    <location>
        <begin position="154"/>
        <end position="173"/>
    </location>
</feature>
<reference evidence="2" key="1">
    <citation type="submission" date="2021-03" db="EMBL/GenBank/DDBJ databases">
        <title>Leucobacter chromiisoli sp. nov., isolated from chromium-containing soil of chemical plant.</title>
        <authorList>
            <person name="Xu Z."/>
        </authorList>
    </citation>
    <scope>NUCLEOTIDE SEQUENCE</scope>
    <source>
        <strain evidence="2">A2</strain>
    </source>
</reference>
<organism evidence="2 3">
    <name type="scientific">Leucobacter ruminantium</name>
    <dbReference type="NCBI Taxonomy" id="1289170"/>
    <lineage>
        <taxon>Bacteria</taxon>
        <taxon>Bacillati</taxon>
        <taxon>Actinomycetota</taxon>
        <taxon>Actinomycetes</taxon>
        <taxon>Micrococcales</taxon>
        <taxon>Microbacteriaceae</taxon>
        <taxon>Leucobacter</taxon>
    </lineage>
</organism>
<feature type="transmembrane region" description="Helical" evidence="1">
    <location>
        <begin position="201"/>
        <end position="220"/>
    </location>
</feature>
<proteinExistence type="predicted"/>
<keyword evidence="2" id="KW-0645">Protease</keyword>
<gene>
    <name evidence="2" type="ORF">J4H91_14770</name>
</gene>
<comment type="caution">
    <text evidence="2">The sequence shown here is derived from an EMBL/GenBank/DDBJ whole genome shotgun (WGS) entry which is preliminary data.</text>
</comment>
<keyword evidence="3" id="KW-1185">Reference proteome</keyword>
<evidence type="ECO:0000256" key="1">
    <source>
        <dbReference type="SAM" id="Phobius"/>
    </source>
</evidence>
<evidence type="ECO:0000313" key="2">
    <source>
        <dbReference type="EMBL" id="MBO1806565.1"/>
    </source>
</evidence>
<dbReference type="Pfam" id="PF13367">
    <property type="entry name" value="PrsW-protease"/>
    <property type="match status" value="1"/>
</dbReference>
<feature type="transmembrane region" description="Helical" evidence="1">
    <location>
        <begin position="29"/>
        <end position="48"/>
    </location>
</feature>
<dbReference type="InterPro" id="IPR026898">
    <property type="entry name" value="PrsW"/>
</dbReference>
<sequence length="235" mass="25378">MLLLIVLGAIYIIPQMITGIIGSSDPAVIVIGGIVQSALMAGFALLALPRRRVSGWMRFFAVLGGVFFATTVGMIFNNGSAAIAPFTEEIAKLGFAACVLWIVRNDIKGPLDGFVVGFCVGAGFEVLEDVFYAINTEDGAQVLETVISRTLSGFGLHSVFTALTCAGLAWMFIQGNKWWVALIALALGIAMHWIWDNSCLMPLVLYPILLSIFIAARVVLGRRERRNVSLVNEPV</sequence>
<keyword evidence="2" id="KW-0482">Metalloprotease</keyword>
<evidence type="ECO:0000313" key="3">
    <source>
        <dbReference type="Proteomes" id="UP000664398"/>
    </source>
</evidence>
<dbReference type="GO" id="GO:0008237">
    <property type="term" value="F:metallopeptidase activity"/>
    <property type="evidence" value="ECO:0007669"/>
    <property type="project" value="UniProtKB-KW"/>
</dbReference>
<keyword evidence="1" id="KW-1133">Transmembrane helix</keyword>
<accession>A0A939M410</accession>
<dbReference type="Proteomes" id="UP000664398">
    <property type="component" value="Unassembled WGS sequence"/>
</dbReference>